<accession>A0A1Q3BM54</accession>
<sequence length="143" mass="17248">QVIWTPHTDLHLSLASPYCIRNYHIWRSRVPLACFAYVEWHYLDCVARKFGLDQHTQEPFDTDHSLHAYDKRGRHNTIWTDTHQQHITLWDQLHLHAVMDHVPVDEYMEWYRLITYLWIAPPHHLMLQTLLRRFVLVTVSTLG</sequence>
<dbReference type="STRING" id="3775.A0A1Q3BM54"/>
<evidence type="ECO:0000313" key="3">
    <source>
        <dbReference type="Proteomes" id="UP000187406"/>
    </source>
</evidence>
<dbReference type="EMBL" id="BDDD01000687">
    <property type="protein sequence ID" value="GAV69116.1"/>
    <property type="molecule type" value="Genomic_DNA"/>
</dbReference>
<dbReference type="Pfam" id="PF10536">
    <property type="entry name" value="PMD"/>
    <property type="match status" value="1"/>
</dbReference>
<evidence type="ECO:0000313" key="2">
    <source>
        <dbReference type="EMBL" id="GAV69116.1"/>
    </source>
</evidence>
<dbReference type="InterPro" id="IPR044824">
    <property type="entry name" value="MAIN-like"/>
</dbReference>
<dbReference type="OrthoDB" id="1871193at2759"/>
<feature type="domain" description="Aminotransferase-like plant mobile" evidence="1">
    <location>
        <begin position="1"/>
        <end position="112"/>
    </location>
</feature>
<feature type="non-terminal residue" evidence="2">
    <location>
        <position position="1"/>
    </location>
</feature>
<protein>
    <submittedName>
        <fullName evidence="2">PMD domain-containing protein</fullName>
    </submittedName>
</protein>
<reference evidence="3" key="1">
    <citation type="submission" date="2016-04" db="EMBL/GenBank/DDBJ databases">
        <title>Cephalotus genome sequencing.</title>
        <authorList>
            <person name="Fukushima K."/>
            <person name="Hasebe M."/>
            <person name="Fang X."/>
        </authorList>
    </citation>
    <scope>NUCLEOTIDE SEQUENCE [LARGE SCALE GENOMIC DNA]</scope>
    <source>
        <strain evidence="3">cv. St1</strain>
    </source>
</reference>
<dbReference type="InterPro" id="IPR019557">
    <property type="entry name" value="AminoTfrase-like_pln_mobile"/>
</dbReference>
<evidence type="ECO:0000259" key="1">
    <source>
        <dbReference type="Pfam" id="PF10536"/>
    </source>
</evidence>
<gene>
    <name evidence="2" type="ORF">CFOL_v3_12617</name>
</gene>
<comment type="caution">
    <text evidence="2">The sequence shown here is derived from an EMBL/GenBank/DDBJ whole genome shotgun (WGS) entry which is preliminary data.</text>
</comment>
<proteinExistence type="predicted"/>
<dbReference type="GO" id="GO:0010073">
    <property type="term" value="P:meristem maintenance"/>
    <property type="evidence" value="ECO:0007669"/>
    <property type="project" value="InterPro"/>
</dbReference>
<dbReference type="AlphaFoldDB" id="A0A1Q3BM54"/>
<dbReference type="PANTHER" id="PTHR46033">
    <property type="entry name" value="PROTEIN MAIN-LIKE 2"/>
    <property type="match status" value="1"/>
</dbReference>
<organism evidence="2 3">
    <name type="scientific">Cephalotus follicularis</name>
    <name type="common">Albany pitcher plant</name>
    <dbReference type="NCBI Taxonomy" id="3775"/>
    <lineage>
        <taxon>Eukaryota</taxon>
        <taxon>Viridiplantae</taxon>
        <taxon>Streptophyta</taxon>
        <taxon>Embryophyta</taxon>
        <taxon>Tracheophyta</taxon>
        <taxon>Spermatophyta</taxon>
        <taxon>Magnoliopsida</taxon>
        <taxon>eudicotyledons</taxon>
        <taxon>Gunneridae</taxon>
        <taxon>Pentapetalae</taxon>
        <taxon>rosids</taxon>
        <taxon>fabids</taxon>
        <taxon>Oxalidales</taxon>
        <taxon>Cephalotaceae</taxon>
        <taxon>Cephalotus</taxon>
    </lineage>
</organism>
<name>A0A1Q3BM54_CEPFO</name>
<dbReference type="Proteomes" id="UP000187406">
    <property type="component" value="Unassembled WGS sequence"/>
</dbReference>
<keyword evidence="3" id="KW-1185">Reference proteome</keyword>
<dbReference type="InParanoid" id="A0A1Q3BM54"/>
<dbReference type="PANTHER" id="PTHR46033:SF8">
    <property type="entry name" value="PROTEIN MAINTENANCE OF MERISTEMS-LIKE"/>
    <property type="match status" value="1"/>
</dbReference>